<keyword evidence="2" id="KW-1133">Transmembrane helix</keyword>
<proteinExistence type="predicted"/>
<organism evidence="3 4">
    <name type="scientific">Tenacibaculum vairaonense</name>
    <dbReference type="NCBI Taxonomy" id="3137860"/>
    <lineage>
        <taxon>Bacteria</taxon>
        <taxon>Pseudomonadati</taxon>
        <taxon>Bacteroidota</taxon>
        <taxon>Flavobacteriia</taxon>
        <taxon>Flavobacteriales</taxon>
        <taxon>Flavobacteriaceae</taxon>
        <taxon>Tenacibaculum</taxon>
    </lineage>
</organism>
<comment type="caution">
    <text evidence="3">The sequence shown here is derived from an EMBL/GenBank/DDBJ whole genome shotgun (WGS) entry which is preliminary data.</text>
</comment>
<evidence type="ECO:0008006" key="5">
    <source>
        <dbReference type="Google" id="ProtNLM"/>
    </source>
</evidence>
<keyword evidence="4" id="KW-1185">Reference proteome</keyword>
<dbReference type="EMBL" id="CAXJRC010000020">
    <property type="protein sequence ID" value="CAL2106717.1"/>
    <property type="molecule type" value="Genomic_DNA"/>
</dbReference>
<dbReference type="InterPro" id="IPR036680">
    <property type="entry name" value="SPOR-like_sf"/>
</dbReference>
<keyword evidence="2" id="KW-0812">Transmembrane</keyword>
<protein>
    <recommendedName>
        <fullName evidence="5">SPOR domain-containing protein</fullName>
    </recommendedName>
</protein>
<evidence type="ECO:0000256" key="2">
    <source>
        <dbReference type="SAM" id="Phobius"/>
    </source>
</evidence>
<name>A0ABP1F8N2_9FLAO</name>
<evidence type="ECO:0000256" key="1">
    <source>
        <dbReference type="SAM" id="Coils"/>
    </source>
</evidence>
<sequence>MPFIEEEKYQQLQKSIEDANLKVEQAELKVEETELEVEELEESFNNLKQKSRTINIVLIILLLIAAAVIYLFKSGTFSSNSTPKIDVATIKAKEAQRVIDSIQRLQADSFSQEEYPEENLDDNIQNISDNTKGQTVYSVQIGAFSTKKYPLLSSKIIAGTSSYRNEYYKYSVGLFSTVKEARSLRNELVRIGFEDAFIASYKNGKRKQIHD</sequence>
<evidence type="ECO:0000313" key="3">
    <source>
        <dbReference type="EMBL" id="CAL2106717.1"/>
    </source>
</evidence>
<feature type="transmembrane region" description="Helical" evidence="2">
    <location>
        <begin position="53"/>
        <end position="72"/>
    </location>
</feature>
<reference evidence="3 4" key="1">
    <citation type="submission" date="2024-05" db="EMBL/GenBank/DDBJ databases">
        <authorList>
            <person name="Duchaud E."/>
        </authorList>
    </citation>
    <scope>NUCLEOTIDE SEQUENCE [LARGE SCALE GENOMIC DNA]</scope>
    <source>
        <strain evidence="3">Ena-SAMPLE-TAB-13-05-2024-13:56:06:370-140305</strain>
    </source>
</reference>
<dbReference type="SUPFAM" id="SSF110997">
    <property type="entry name" value="Sporulation related repeat"/>
    <property type="match status" value="1"/>
</dbReference>
<dbReference type="RefSeq" id="WP_348738466.1">
    <property type="nucleotide sequence ID" value="NZ_CAXJRC010000020.1"/>
</dbReference>
<gene>
    <name evidence="3" type="ORF">T190115A13A_280020</name>
</gene>
<accession>A0ABP1F8N2</accession>
<keyword evidence="1" id="KW-0175">Coiled coil</keyword>
<keyword evidence="2" id="KW-0472">Membrane</keyword>
<evidence type="ECO:0000313" key="4">
    <source>
        <dbReference type="Proteomes" id="UP001497602"/>
    </source>
</evidence>
<dbReference type="Proteomes" id="UP001497602">
    <property type="component" value="Unassembled WGS sequence"/>
</dbReference>
<feature type="coiled-coil region" evidence="1">
    <location>
        <begin position="9"/>
        <end position="50"/>
    </location>
</feature>